<name>A0A0D7KC31_9BURK</name>
<accession>A0A0D7KC31</accession>
<protein>
    <submittedName>
        <fullName evidence="1">Uncharacterized protein</fullName>
    </submittedName>
</protein>
<dbReference type="EMBL" id="JXYQ01000009">
    <property type="protein sequence ID" value="KJA11825.1"/>
    <property type="molecule type" value="Genomic_DNA"/>
</dbReference>
<comment type="caution">
    <text evidence="1">The sequence shown here is derived from an EMBL/GenBank/DDBJ whole genome shotgun (WGS) entry which is preliminary data.</text>
</comment>
<dbReference type="PATRIC" id="fig|80878.5.peg.4261"/>
<gene>
    <name evidence="1" type="ORF">RP29_04150</name>
</gene>
<evidence type="ECO:0000313" key="1">
    <source>
        <dbReference type="EMBL" id="KJA11825.1"/>
    </source>
</evidence>
<sequence length="115" mass="12858">MEGTSYCTAGELRCLVEKGAWPQREMLLVLAQTAGEFEVLTEFDELISGFRAALQIDRLQAVDRAIHFLRDRKKSASACNAEALSRLRIFALDCHRVLTAEALEEAEAAKKSERT</sequence>
<keyword evidence="2" id="KW-1185">Reference proteome</keyword>
<dbReference type="RefSeq" id="WP_044396086.1">
    <property type="nucleotide sequence ID" value="NZ_JXYQ01000009.1"/>
</dbReference>
<reference evidence="1 2" key="1">
    <citation type="submission" date="2014-12" db="EMBL/GenBank/DDBJ databases">
        <title>Isolation of bacteria from lake water.</title>
        <authorList>
            <person name="Sheng K.-Y."/>
            <person name="Chin P.-S."/>
            <person name="Chan K.-G."/>
            <person name="Tan G.S."/>
        </authorList>
    </citation>
    <scope>NUCLEOTIDE SEQUENCE [LARGE SCALE GENOMIC DNA]</scope>
    <source>
        <strain evidence="1 2">KY4</strain>
    </source>
</reference>
<evidence type="ECO:0000313" key="2">
    <source>
        <dbReference type="Proteomes" id="UP000032566"/>
    </source>
</evidence>
<dbReference type="AlphaFoldDB" id="A0A0D7KC31"/>
<dbReference type="Proteomes" id="UP000032566">
    <property type="component" value="Unassembled WGS sequence"/>
</dbReference>
<proteinExistence type="predicted"/>
<organism evidence="1 2">
    <name type="scientific">Acidovorax temperans</name>
    <dbReference type="NCBI Taxonomy" id="80878"/>
    <lineage>
        <taxon>Bacteria</taxon>
        <taxon>Pseudomonadati</taxon>
        <taxon>Pseudomonadota</taxon>
        <taxon>Betaproteobacteria</taxon>
        <taxon>Burkholderiales</taxon>
        <taxon>Comamonadaceae</taxon>
        <taxon>Acidovorax</taxon>
    </lineage>
</organism>